<proteinExistence type="predicted"/>
<keyword evidence="2" id="KW-1185">Reference proteome</keyword>
<sequence length="170" mass="19428">MTQQFEPLTNAEPGSGQRDRLDQAHAIFVIVESLRSLGLAAWSPTLLTWLGRFDGLNQYLREDAHPLLCVRQVLLCHVADLGKGLVVKGPLATELLRQQIIDDLVEQDFVHHRCYWSARPPRPRLEFNPLEQTWLEFVALGQVAEDLCVWRPERGNPLLAERSRVLLMKS</sequence>
<dbReference type="EMBL" id="RDQO01000001">
    <property type="protein sequence ID" value="RMX08130.1"/>
    <property type="molecule type" value="Genomic_DNA"/>
</dbReference>
<evidence type="ECO:0000313" key="1">
    <source>
        <dbReference type="EMBL" id="RMX08130.1"/>
    </source>
</evidence>
<protein>
    <submittedName>
        <fullName evidence="1">Uncharacterized protein</fullName>
    </submittedName>
</protein>
<dbReference type="AlphaFoldDB" id="A0A3M6QYN9"/>
<organism evidence="1 2">
    <name type="scientific">Corticibacter populi</name>
    <dbReference type="NCBI Taxonomy" id="1550736"/>
    <lineage>
        <taxon>Bacteria</taxon>
        <taxon>Pseudomonadati</taxon>
        <taxon>Pseudomonadota</taxon>
        <taxon>Betaproteobacteria</taxon>
        <taxon>Burkholderiales</taxon>
        <taxon>Comamonadaceae</taxon>
        <taxon>Corticibacter</taxon>
    </lineage>
</organism>
<name>A0A3M6QYN9_9BURK</name>
<evidence type="ECO:0000313" key="2">
    <source>
        <dbReference type="Proteomes" id="UP000278006"/>
    </source>
</evidence>
<dbReference type="Proteomes" id="UP000278006">
    <property type="component" value="Unassembled WGS sequence"/>
</dbReference>
<comment type="caution">
    <text evidence="1">The sequence shown here is derived from an EMBL/GenBank/DDBJ whole genome shotgun (WGS) entry which is preliminary data.</text>
</comment>
<gene>
    <name evidence="1" type="ORF">D8I35_03115</name>
</gene>
<reference evidence="1 2" key="1">
    <citation type="submission" date="2018-10" db="EMBL/GenBank/DDBJ databases">
        <title>Draft genome of Cortibacter populi DSM10536.</title>
        <authorList>
            <person name="Bernier A.-M."/>
            <person name="Bernard K."/>
        </authorList>
    </citation>
    <scope>NUCLEOTIDE SEQUENCE [LARGE SCALE GENOMIC DNA]</scope>
    <source>
        <strain evidence="1 2">DSM 105136</strain>
    </source>
</reference>
<accession>A0A3M6QYN9</accession>